<reference evidence="10" key="2">
    <citation type="submission" date="2020-09" db="EMBL/GenBank/DDBJ databases">
        <authorList>
            <person name="Sun Q."/>
            <person name="Zhou Y."/>
        </authorList>
    </citation>
    <scope>NUCLEOTIDE SEQUENCE</scope>
    <source>
        <strain evidence="10">CGMCC 1.15794</strain>
    </source>
</reference>
<feature type="transmembrane region" description="Helical" evidence="7">
    <location>
        <begin position="258"/>
        <end position="277"/>
    </location>
</feature>
<evidence type="ECO:0000256" key="1">
    <source>
        <dbReference type="ARBA" id="ARBA00004651"/>
    </source>
</evidence>
<comment type="caution">
    <text evidence="10">The sequence shown here is derived from an EMBL/GenBank/DDBJ whole genome shotgun (WGS) entry which is preliminary data.</text>
</comment>
<dbReference type="GO" id="GO:0055085">
    <property type="term" value="P:transmembrane transport"/>
    <property type="evidence" value="ECO:0007669"/>
    <property type="project" value="InterPro"/>
</dbReference>
<feature type="compositionally biased region" description="Polar residues" evidence="8">
    <location>
        <begin position="1"/>
        <end position="15"/>
    </location>
</feature>
<evidence type="ECO:0000256" key="3">
    <source>
        <dbReference type="ARBA" id="ARBA00022475"/>
    </source>
</evidence>
<keyword evidence="4 7" id="KW-0812">Transmembrane</keyword>
<feature type="transmembrane region" description="Helical" evidence="7">
    <location>
        <begin position="32"/>
        <end position="54"/>
    </location>
</feature>
<sequence length="297" mass="31368">MSVAEQVSATPTLTADRTPPKRPRARRGSRNVVFWFAVSWMALIALLAVLAPILPIRDFADTSGERLQPIGSWPEILGTDMLGRSTLSRVIYGARVSLTVAFTATLIALILGLILGLLAAYLRGAAERIIDIISASVLAFPGLVLLLALVAVLPASTLSLSLALGTVATPAFIRLVKANAMAQVNREYVTAAKAMGARLPRILIRELLPNTLVPLVSLVAVSIAIAIIAEGSLSFLGFGIAPPHPSWGGLIAEGKDRLGSYPGLVLVPCVVMFLTVFSSNTIGDRLRGYVDVGEAKL</sequence>
<comment type="subcellular location">
    <subcellularLocation>
        <location evidence="1 7">Cell membrane</location>
        <topology evidence="1 7">Multi-pass membrane protein</topology>
    </subcellularLocation>
</comment>
<evidence type="ECO:0000256" key="8">
    <source>
        <dbReference type="SAM" id="MobiDB-lite"/>
    </source>
</evidence>
<dbReference type="InterPro" id="IPR050366">
    <property type="entry name" value="BP-dependent_transpt_permease"/>
</dbReference>
<keyword evidence="6 7" id="KW-0472">Membrane</keyword>
<dbReference type="GO" id="GO:0005886">
    <property type="term" value="C:plasma membrane"/>
    <property type="evidence" value="ECO:0007669"/>
    <property type="project" value="UniProtKB-SubCell"/>
</dbReference>
<feature type="region of interest" description="Disordered" evidence="8">
    <location>
        <begin position="1"/>
        <end position="25"/>
    </location>
</feature>
<keyword evidence="5 7" id="KW-1133">Transmembrane helix</keyword>
<comment type="similarity">
    <text evidence="7">Belongs to the binding-protein-dependent transport system permease family.</text>
</comment>
<accession>A0A917ID88</accession>
<gene>
    <name evidence="10" type="primary">dppC</name>
    <name evidence="10" type="ORF">GCM10010921_13340</name>
</gene>
<keyword evidence="3" id="KW-1003">Cell membrane</keyword>
<evidence type="ECO:0000259" key="9">
    <source>
        <dbReference type="PROSITE" id="PS50928"/>
    </source>
</evidence>
<proteinExistence type="inferred from homology"/>
<feature type="transmembrane region" description="Helical" evidence="7">
    <location>
        <begin position="158"/>
        <end position="176"/>
    </location>
</feature>
<name>A0A917ID88_9MICO</name>
<dbReference type="Proteomes" id="UP000657592">
    <property type="component" value="Unassembled WGS sequence"/>
</dbReference>
<dbReference type="Gene3D" id="1.10.3720.10">
    <property type="entry name" value="MetI-like"/>
    <property type="match status" value="1"/>
</dbReference>
<dbReference type="InterPro" id="IPR035906">
    <property type="entry name" value="MetI-like_sf"/>
</dbReference>
<dbReference type="PANTHER" id="PTHR43386">
    <property type="entry name" value="OLIGOPEPTIDE TRANSPORT SYSTEM PERMEASE PROTEIN APPC"/>
    <property type="match status" value="1"/>
</dbReference>
<evidence type="ECO:0000313" key="10">
    <source>
        <dbReference type="EMBL" id="GGH41033.1"/>
    </source>
</evidence>
<keyword evidence="11" id="KW-1185">Reference proteome</keyword>
<organism evidence="10 11">
    <name type="scientific">Microbacterium album</name>
    <dbReference type="NCBI Taxonomy" id="2053191"/>
    <lineage>
        <taxon>Bacteria</taxon>
        <taxon>Bacillati</taxon>
        <taxon>Actinomycetota</taxon>
        <taxon>Actinomycetes</taxon>
        <taxon>Micrococcales</taxon>
        <taxon>Microbacteriaceae</taxon>
        <taxon>Microbacterium</taxon>
    </lineage>
</organism>
<dbReference type="AlphaFoldDB" id="A0A917ID88"/>
<evidence type="ECO:0000256" key="7">
    <source>
        <dbReference type="RuleBase" id="RU363032"/>
    </source>
</evidence>
<dbReference type="CDD" id="cd06261">
    <property type="entry name" value="TM_PBP2"/>
    <property type="match status" value="1"/>
</dbReference>
<dbReference type="InterPro" id="IPR000515">
    <property type="entry name" value="MetI-like"/>
</dbReference>
<dbReference type="SUPFAM" id="SSF161098">
    <property type="entry name" value="MetI-like"/>
    <property type="match status" value="1"/>
</dbReference>
<dbReference type="EMBL" id="BMJY01000004">
    <property type="protein sequence ID" value="GGH41033.1"/>
    <property type="molecule type" value="Genomic_DNA"/>
</dbReference>
<feature type="domain" description="ABC transmembrane type-1" evidence="9">
    <location>
        <begin position="94"/>
        <end position="283"/>
    </location>
</feature>
<dbReference type="Pfam" id="PF00528">
    <property type="entry name" value="BPD_transp_1"/>
    <property type="match status" value="1"/>
</dbReference>
<evidence type="ECO:0000313" key="11">
    <source>
        <dbReference type="Proteomes" id="UP000657592"/>
    </source>
</evidence>
<protein>
    <submittedName>
        <fullName evidence="10">Peptide ABC transporter permease</fullName>
    </submittedName>
</protein>
<dbReference type="PROSITE" id="PS50928">
    <property type="entry name" value="ABC_TM1"/>
    <property type="match status" value="1"/>
</dbReference>
<keyword evidence="2 7" id="KW-0813">Transport</keyword>
<feature type="transmembrane region" description="Helical" evidence="7">
    <location>
        <begin position="129"/>
        <end position="152"/>
    </location>
</feature>
<feature type="transmembrane region" description="Helical" evidence="7">
    <location>
        <begin position="211"/>
        <end position="238"/>
    </location>
</feature>
<evidence type="ECO:0000256" key="2">
    <source>
        <dbReference type="ARBA" id="ARBA00022448"/>
    </source>
</evidence>
<evidence type="ECO:0000256" key="6">
    <source>
        <dbReference type="ARBA" id="ARBA00023136"/>
    </source>
</evidence>
<dbReference type="RefSeq" id="WP_188755497.1">
    <property type="nucleotide sequence ID" value="NZ_BMJY01000004.1"/>
</dbReference>
<feature type="transmembrane region" description="Helical" evidence="7">
    <location>
        <begin position="96"/>
        <end position="122"/>
    </location>
</feature>
<dbReference type="PANTHER" id="PTHR43386:SF1">
    <property type="entry name" value="D,D-DIPEPTIDE TRANSPORT SYSTEM PERMEASE PROTEIN DDPC-RELATED"/>
    <property type="match status" value="1"/>
</dbReference>
<evidence type="ECO:0000256" key="4">
    <source>
        <dbReference type="ARBA" id="ARBA00022692"/>
    </source>
</evidence>
<reference evidence="10" key="1">
    <citation type="journal article" date="2014" name="Int. J. Syst. Evol. Microbiol.">
        <title>Complete genome sequence of Corynebacterium casei LMG S-19264T (=DSM 44701T), isolated from a smear-ripened cheese.</title>
        <authorList>
            <consortium name="US DOE Joint Genome Institute (JGI-PGF)"/>
            <person name="Walter F."/>
            <person name="Albersmeier A."/>
            <person name="Kalinowski J."/>
            <person name="Ruckert C."/>
        </authorList>
    </citation>
    <scope>NUCLEOTIDE SEQUENCE</scope>
    <source>
        <strain evidence="10">CGMCC 1.15794</strain>
    </source>
</reference>
<evidence type="ECO:0000256" key="5">
    <source>
        <dbReference type="ARBA" id="ARBA00022989"/>
    </source>
</evidence>